<evidence type="ECO:0000256" key="1">
    <source>
        <dbReference type="ARBA" id="ARBA00008780"/>
    </source>
</evidence>
<dbReference type="EMBL" id="NDIQ01000022">
    <property type="protein sequence ID" value="PRT56040.1"/>
    <property type="molecule type" value="Genomic_DNA"/>
</dbReference>
<dbReference type="PROSITE" id="PS51210">
    <property type="entry name" value="PLA2C"/>
    <property type="match status" value="1"/>
</dbReference>
<dbReference type="PANTHER" id="PTHR10728">
    <property type="entry name" value="CYTOSOLIC PHOSPHOLIPASE A2"/>
    <property type="match status" value="1"/>
</dbReference>
<evidence type="ECO:0000256" key="3">
    <source>
        <dbReference type="ARBA" id="ARBA00022729"/>
    </source>
</evidence>
<dbReference type="SUPFAM" id="SSF52151">
    <property type="entry name" value="FabD/lysophospholipase-like"/>
    <property type="match status" value="1"/>
</dbReference>
<comment type="catalytic activity">
    <reaction evidence="9">
        <text>a 1-acyl-sn-glycero-3-phosphocholine + H2O = sn-glycerol 3-phosphocholine + a fatty acid + H(+)</text>
        <dbReference type="Rhea" id="RHEA:15177"/>
        <dbReference type="ChEBI" id="CHEBI:15377"/>
        <dbReference type="ChEBI" id="CHEBI:15378"/>
        <dbReference type="ChEBI" id="CHEBI:16870"/>
        <dbReference type="ChEBI" id="CHEBI:28868"/>
        <dbReference type="ChEBI" id="CHEBI:58168"/>
        <dbReference type="EC" id="3.1.1.5"/>
    </reaction>
</comment>
<dbReference type="OrthoDB" id="4084751at2759"/>
<keyword evidence="5 8" id="KW-0442">Lipid degradation</keyword>
<comment type="caution">
    <text evidence="11">The sequence shown here is derived from an EMBL/GenBank/DDBJ whole genome shotgun (WGS) entry which is preliminary data.</text>
</comment>
<accession>A0A2T0FM32</accession>
<dbReference type="RefSeq" id="XP_024665985.1">
    <property type="nucleotide sequence ID" value="XM_024810217.1"/>
</dbReference>
<dbReference type="Proteomes" id="UP000238350">
    <property type="component" value="Unassembled WGS sequence"/>
</dbReference>
<dbReference type="GeneID" id="36517408"/>
<evidence type="ECO:0000256" key="7">
    <source>
        <dbReference type="ARBA" id="ARBA00023180"/>
    </source>
</evidence>
<evidence type="ECO:0000313" key="12">
    <source>
        <dbReference type="Proteomes" id="UP000238350"/>
    </source>
</evidence>
<sequence>MVNESGVSFGSHRPAMLPSMLGWMGFFWWLMVCNGHFFHKNHEHLPRRLTRSASSGISQNEVQYVEDRKKHTSTALHEFFKNSNVDFDPSLFTDSVVGLAFSGGGYRAMLTGAGEVAALDARTKGNNGHGHIGGLLQGSSYITGLSGGGWLLGSVYFRNFSTVENIVNEKDLWDLEKPLFVAEQAKDCLSKIKLYWRLYKNVSWKKSHGYSVTITDLWGRFLYRQLIAGFGADDILDNNPRFWRWSDLRHEHWYTERLAPFPIITVLSRVPVYRPPHEGSAIIEISPLEIGSYDKDVDSFVDIEYLGVKLINGRPDEKNPIIVGLDEAGFLLGASSSLFDQIFTGIIENLTTSKSLANSLRWVLQHTGIMGLRDVAAISPNPFLGLSHVGNGKGSAISSSSTLYVADGGSNGLNIPLQPLLEPSREVDAIIAFDNSGAELDVSWPDGSPMTKSYERQFLLPGSPPMPYVPDKETFVNLGLASRPTFFGCYAQNLTNLPGDNVPPLIIYIPNAGYSTFSNTSTFQLAYTDKKVKKMIQNGYNVATRGNGTFDEEWAACLACAVSQRSRERQNLPLSEQCKRCFDRYCWNGEIASDGEEAFQTLRTDRSLLLQN</sequence>
<dbReference type="GO" id="GO:0004622">
    <property type="term" value="F:phosphatidylcholine lysophospholipase activity"/>
    <property type="evidence" value="ECO:0007669"/>
    <property type="project" value="UniProtKB-EC"/>
</dbReference>
<evidence type="ECO:0000256" key="9">
    <source>
        <dbReference type="RuleBase" id="RU362103"/>
    </source>
</evidence>
<reference evidence="11 12" key="1">
    <citation type="submission" date="2017-04" db="EMBL/GenBank/DDBJ databases">
        <title>Genome sequencing of [Candida] sorbophila.</title>
        <authorList>
            <person name="Ahn J.O."/>
        </authorList>
    </citation>
    <scope>NUCLEOTIDE SEQUENCE [LARGE SCALE GENOMIC DNA]</scope>
    <source>
        <strain evidence="11 12">DS02</strain>
    </source>
</reference>
<dbReference type="AlphaFoldDB" id="A0A2T0FM32"/>
<dbReference type="PANTHER" id="PTHR10728:SF33">
    <property type="entry name" value="LYSOPHOSPHOLIPASE 1-RELATED"/>
    <property type="match status" value="1"/>
</dbReference>
<dbReference type="Pfam" id="PF01735">
    <property type="entry name" value="PLA2_B"/>
    <property type="match status" value="1"/>
</dbReference>
<dbReference type="GO" id="GO:0046475">
    <property type="term" value="P:glycerophospholipid catabolic process"/>
    <property type="evidence" value="ECO:0007669"/>
    <property type="project" value="TreeGrafter"/>
</dbReference>
<dbReference type="EC" id="3.1.1.5" evidence="2 9"/>
<dbReference type="SMART" id="SM00022">
    <property type="entry name" value="PLAc"/>
    <property type="match status" value="1"/>
</dbReference>
<dbReference type="STRING" id="45607.A0A2T0FM32"/>
<evidence type="ECO:0000256" key="5">
    <source>
        <dbReference type="ARBA" id="ARBA00022963"/>
    </source>
</evidence>
<keyword evidence="7" id="KW-0325">Glycoprotein</keyword>
<dbReference type="GO" id="GO:0005783">
    <property type="term" value="C:endoplasmic reticulum"/>
    <property type="evidence" value="ECO:0007669"/>
    <property type="project" value="TreeGrafter"/>
</dbReference>
<feature type="domain" description="PLA2c" evidence="10">
    <location>
        <begin position="44"/>
        <end position="592"/>
    </location>
</feature>
<dbReference type="GO" id="GO:0005886">
    <property type="term" value="C:plasma membrane"/>
    <property type="evidence" value="ECO:0007669"/>
    <property type="project" value="TreeGrafter"/>
</dbReference>
<evidence type="ECO:0000256" key="6">
    <source>
        <dbReference type="ARBA" id="ARBA00023098"/>
    </source>
</evidence>
<dbReference type="GO" id="GO:0005576">
    <property type="term" value="C:extracellular region"/>
    <property type="evidence" value="ECO:0007669"/>
    <property type="project" value="TreeGrafter"/>
</dbReference>
<name>A0A2T0FM32_9ASCO</name>
<protein>
    <recommendedName>
        <fullName evidence="2 9">Lysophospholipase</fullName>
        <ecNumber evidence="2 9">3.1.1.5</ecNumber>
    </recommendedName>
</protein>
<comment type="similarity">
    <text evidence="1 9">Belongs to the lysophospholipase family.</text>
</comment>
<evidence type="ECO:0000256" key="2">
    <source>
        <dbReference type="ARBA" id="ARBA00013274"/>
    </source>
</evidence>
<evidence type="ECO:0000259" key="10">
    <source>
        <dbReference type="PROSITE" id="PS51210"/>
    </source>
</evidence>
<dbReference type="GO" id="GO:0004623">
    <property type="term" value="F:phospholipase A2 activity"/>
    <property type="evidence" value="ECO:0007669"/>
    <property type="project" value="TreeGrafter"/>
</dbReference>
<keyword evidence="3" id="KW-0732">Signal</keyword>
<keyword evidence="4 8" id="KW-0378">Hydrolase</keyword>
<gene>
    <name evidence="11" type="ORF">B9G98_03660</name>
</gene>
<evidence type="ECO:0000256" key="8">
    <source>
        <dbReference type="PROSITE-ProRule" id="PRU00555"/>
    </source>
</evidence>
<keyword evidence="12" id="KW-1185">Reference proteome</keyword>
<proteinExistence type="inferred from homology"/>
<evidence type="ECO:0000256" key="4">
    <source>
        <dbReference type="ARBA" id="ARBA00022801"/>
    </source>
</evidence>
<dbReference type="InterPro" id="IPR016035">
    <property type="entry name" value="Acyl_Trfase/lysoPLipase"/>
</dbReference>
<keyword evidence="6 8" id="KW-0443">Lipid metabolism</keyword>
<dbReference type="Gene3D" id="3.40.1090.10">
    <property type="entry name" value="Cytosolic phospholipase A2 catalytic domain"/>
    <property type="match status" value="1"/>
</dbReference>
<dbReference type="GO" id="GO:0005829">
    <property type="term" value="C:cytosol"/>
    <property type="evidence" value="ECO:0007669"/>
    <property type="project" value="TreeGrafter"/>
</dbReference>
<evidence type="ECO:0000313" key="11">
    <source>
        <dbReference type="EMBL" id="PRT56040.1"/>
    </source>
</evidence>
<organism evidence="11 12">
    <name type="scientific">Wickerhamiella sorbophila</name>
    <dbReference type="NCBI Taxonomy" id="45607"/>
    <lineage>
        <taxon>Eukaryota</taxon>
        <taxon>Fungi</taxon>
        <taxon>Dikarya</taxon>
        <taxon>Ascomycota</taxon>
        <taxon>Saccharomycotina</taxon>
        <taxon>Dipodascomycetes</taxon>
        <taxon>Dipodascales</taxon>
        <taxon>Trichomonascaceae</taxon>
        <taxon>Wickerhamiella</taxon>
    </lineage>
</organism>
<dbReference type="InterPro" id="IPR002642">
    <property type="entry name" value="LysoPLipase_cat_dom"/>
</dbReference>